<name>A0AAD5RIV3_9PEZI</name>
<gene>
    <name evidence="2" type="ORF">MKZ38_007323</name>
</gene>
<dbReference type="AlphaFoldDB" id="A0AAD5RIV3"/>
<keyword evidence="3" id="KW-1185">Reference proteome</keyword>
<dbReference type="EMBL" id="JAKWBI020000469">
    <property type="protein sequence ID" value="KAJ2894665.1"/>
    <property type="molecule type" value="Genomic_DNA"/>
</dbReference>
<reference evidence="2" key="1">
    <citation type="submission" date="2022-07" db="EMBL/GenBank/DDBJ databases">
        <title>Draft genome sequence of Zalerion maritima ATCC 34329, a (micro)plastics degrading marine fungus.</title>
        <authorList>
            <person name="Paco A."/>
            <person name="Goncalves M.F.M."/>
            <person name="Rocha-Santos T.A.P."/>
            <person name="Alves A."/>
        </authorList>
    </citation>
    <scope>NUCLEOTIDE SEQUENCE</scope>
    <source>
        <strain evidence="2">ATCC 34329</strain>
    </source>
</reference>
<dbReference type="InterPro" id="IPR029058">
    <property type="entry name" value="AB_hydrolase_fold"/>
</dbReference>
<comment type="caution">
    <text evidence="2">The sequence shown here is derived from an EMBL/GenBank/DDBJ whole genome shotgun (WGS) entry which is preliminary data.</text>
</comment>
<evidence type="ECO:0000256" key="1">
    <source>
        <dbReference type="SAM" id="MobiDB-lite"/>
    </source>
</evidence>
<sequence length="407" mass="42454">MKKTLLLCFIHGFKGGESTFGHDYQFTKDLRNMVASELPKIDVKVLVYPKYETRGNLGEAVSRFRDWLQEKIIDMEVEAGTQSPTVDPSIHTILLGHSMGGIVAAETVMVLTSDKPIPHGEGGMASQHFDESDMSGLNTLMFPYVQGVLAFDTPYLGIAPGVVAHGAEGHYNAFSQASAQLSGLAGLWGGSNAASPASSSSSPNDPKVPAALPAPESTKSAEQAKKSGGGGGWGKFATFAGAGAALAGAGAAAYLGRGHIAGAAGWAGSHLEFVGCLAKGSELRRRVGYMARVSQELNVGFANLYTKLGTGVSSSSIWTADGSLGGLAGQLASQRTFCNLPSGKEPSGTWKEAVNDKAGDEAGAHMTLAAMFEPGNNPGYKKLANNARDLIVSWSKNDWYESSTGES</sequence>
<protein>
    <recommendedName>
        <fullName evidence="4">DUF676 domain-containing protein</fullName>
    </recommendedName>
</protein>
<accession>A0AAD5RIV3</accession>
<dbReference type="SUPFAM" id="SSF53474">
    <property type="entry name" value="alpha/beta-Hydrolases"/>
    <property type="match status" value="1"/>
</dbReference>
<organism evidence="2 3">
    <name type="scientific">Zalerion maritima</name>
    <dbReference type="NCBI Taxonomy" id="339359"/>
    <lineage>
        <taxon>Eukaryota</taxon>
        <taxon>Fungi</taxon>
        <taxon>Dikarya</taxon>
        <taxon>Ascomycota</taxon>
        <taxon>Pezizomycotina</taxon>
        <taxon>Sordariomycetes</taxon>
        <taxon>Lulworthiomycetidae</taxon>
        <taxon>Lulworthiales</taxon>
        <taxon>Lulworthiaceae</taxon>
        <taxon>Zalerion</taxon>
    </lineage>
</organism>
<evidence type="ECO:0008006" key="4">
    <source>
        <dbReference type="Google" id="ProtNLM"/>
    </source>
</evidence>
<feature type="region of interest" description="Disordered" evidence="1">
    <location>
        <begin position="194"/>
        <end position="229"/>
    </location>
</feature>
<dbReference type="Proteomes" id="UP001201980">
    <property type="component" value="Unassembled WGS sequence"/>
</dbReference>
<evidence type="ECO:0000313" key="3">
    <source>
        <dbReference type="Proteomes" id="UP001201980"/>
    </source>
</evidence>
<dbReference type="Gene3D" id="3.40.50.1820">
    <property type="entry name" value="alpha/beta hydrolase"/>
    <property type="match status" value="1"/>
</dbReference>
<dbReference type="PANTHER" id="PTHR47842">
    <property type="entry name" value="EXPRESSED PROTEIN"/>
    <property type="match status" value="1"/>
</dbReference>
<evidence type="ECO:0000313" key="2">
    <source>
        <dbReference type="EMBL" id="KAJ2894665.1"/>
    </source>
</evidence>
<dbReference type="PANTHER" id="PTHR47842:SF1">
    <property type="entry name" value="DUF676 DOMAIN-CONTAINING PROTEIN"/>
    <property type="match status" value="1"/>
</dbReference>
<feature type="compositionally biased region" description="Low complexity" evidence="1">
    <location>
        <begin position="194"/>
        <end position="204"/>
    </location>
</feature>
<proteinExistence type="predicted"/>